<protein>
    <recommendedName>
        <fullName evidence="17">DASH complex subunit SPC34</fullName>
    </recommendedName>
    <alternativeName>
        <fullName evidence="18">Outer kinetochore protein SPC34</fullName>
    </alternativeName>
</protein>
<evidence type="ECO:0000256" key="6">
    <source>
        <dbReference type="ARBA" id="ARBA00022490"/>
    </source>
</evidence>
<dbReference type="InterPro" id="IPR013966">
    <property type="entry name" value="Spc34"/>
</dbReference>
<keyword evidence="15" id="KW-0131">Cell cycle</keyword>
<dbReference type="GeneID" id="90037411"/>
<proteinExistence type="inferred from homology"/>
<evidence type="ECO:0000256" key="14">
    <source>
        <dbReference type="ARBA" id="ARBA00023242"/>
    </source>
</evidence>
<keyword evidence="14" id="KW-0539">Nucleus</keyword>
<evidence type="ECO:0000256" key="19">
    <source>
        <dbReference type="SAM" id="Coils"/>
    </source>
</evidence>
<keyword evidence="12 19" id="KW-0175">Coiled coil</keyword>
<accession>A0ABR1FF55</accession>
<dbReference type="RefSeq" id="XP_064771510.1">
    <property type="nucleotide sequence ID" value="XM_064911899.1"/>
</dbReference>
<evidence type="ECO:0000256" key="18">
    <source>
        <dbReference type="ARBA" id="ARBA00044346"/>
    </source>
</evidence>
<evidence type="ECO:0000256" key="13">
    <source>
        <dbReference type="ARBA" id="ARBA00023212"/>
    </source>
</evidence>
<keyword evidence="9" id="KW-0498">Mitosis</keyword>
<keyword evidence="8" id="KW-0493">Microtubule</keyword>
<evidence type="ECO:0000256" key="8">
    <source>
        <dbReference type="ARBA" id="ARBA00022701"/>
    </source>
</evidence>
<evidence type="ECO:0000313" key="20">
    <source>
        <dbReference type="EMBL" id="KAK7208477.1"/>
    </source>
</evidence>
<evidence type="ECO:0000313" key="21">
    <source>
        <dbReference type="Proteomes" id="UP001498771"/>
    </source>
</evidence>
<keyword evidence="13" id="KW-0206">Cytoskeleton</keyword>
<evidence type="ECO:0000256" key="10">
    <source>
        <dbReference type="ARBA" id="ARBA00022829"/>
    </source>
</evidence>
<evidence type="ECO:0000256" key="9">
    <source>
        <dbReference type="ARBA" id="ARBA00022776"/>
    </source>
</evidence>
<organism evidence="20 21">
    <name type="scientific">Myxozyma melibiosi</name>
    <dbReference type="NCBI Taxonomy" id="54550"/>
    <lineage>
        <taxon>Eukaryota</taxon>
        <taxon>Fungi</taxon>
        <taxon>Dikarya</taxon>
        <taxon>Ascomycota</taxon>
        <taxon>Saccharomycotina</taxon>
        <taxon>Lipomycetes</taxon>
        <taxon>Lipomycetales</taxon>
        <taxon>Lipomycetaceae</taxon>
        <taxon>Myxozyma</taxon>
    </lineage>
</organism>
<evidence type="ECO:0000256" key="7">
    <source>
        <dbReference type="ARBA" id="ARBA00022618"/>
    </source>
</evidence>
<evidence type="ECO:0000256" key="12">
    <source>
        <dbReference type="ARBA" id="ARBA00023054"/>
    </source>
</evidence>
<comment type="caution">
    <text evidence="20">The sequence shown here is derived from an EMBL/GenBank/DDBJ whole genome shotgun (WGS) entry which is preliminary data.</text>
</comment>
<gene>
    <name evidence="20" type="ORF">BZA70DRAFT_273821</name>
</gene>
<comment type="subcellular location">
    <subcellularLocation>
        <location evidence="3">Chromosome</location>
        <location evidence="3">Centromere</location>
        <location evidence="3">Kinetochore</location>
    </subcellularLocation>
    <subcellularLocation>
        <location evidence="2">Cytoplasm</location>
        <location evidence="2">Cytoskeleton</location>
        <location evidence="2">Spindle</location>
    </subcellularLocation>
    <subcellularLocation>
        <location evidence="1">Nucleus</location>
    </subcellularLocation>
</comment>
<keyword evidence="6" id="KW-0963">Cytoplasm</keyword>
<keyword evidence="21" id="KW-1185">Reference proteome</keyword>
<comment type="similarity">
    <text evidence="4">Belongs to the DASH complex SPC34 family.</text>
</comment>
<sequence length="167" mass="18783">MTSLSNIIYSISESAYSLSSLDFSRPENFTTAVLQRGNVTSLIRDVDADERQLLMVDRTEKRVMLRHGSNAGAAAGGRDQTKLSAVTPLRKRMEENPDLDIDEICAELGRLLKIYPAAVEIEDRLNYYKERANALKESIAQNEQLVENQKQQLNALHSSTNYPYSDS</sequence>
<keyword evidence="16" id="KW-0137">Centromere</keyword>
<evidence type="ECO:0000256" key="17">
    <source>
        <dbReference type="ARBA" id="ARBA00044112"/>
    </source>
</evidence>
<evidence type="ECO:0000256" key="2">
    <source>
        <dbReference type="ARBA" id="ARBA00004186"/>
    </source>
</evidence>
<reference evidence="20 21" key="1">
    <citation type="submission" date="2024-03" db="EMBL/GenBank/DDBJ databases">
        <title>Genome-scale model development and genomic sequencing of the oleaginous clade Lipomyces.</title>
        <authorList>
            <consortium name="Lawrence Berkeley National Laboratory"/>
            <person name="Czajka J.J."/>
            <person name="Han Y."/>
            <person name="Kim J."/>
            <person name="Mondo S.J."/>
            <person name="Hofstad B.A."/>
            <person name="Robles A."/>
            <person name="Haridas S."/>
            <person name="Riley R."/>
            <person name="LaButti K."/>
            <person name="Pangilinan J."/>
            <person name="Andreopoulos W."/>
            <person name="Lipzen A."/>
            <person name="Yan J."/>
            <person name="Wang M."/>
            <person name="Ng V."/>
            <person name="Grigoriev I.V."/>
            <person name="Spatafora J.W."/>
            <person name="Magnuson J.K."/>
            <person name="Baker S.E."/>
            <person name="Pomraning K.R."/>
        </authorList>
    </citation>
    <scope>NUCLEOTIDE SEQUENCE [LARGE SCALE GENOMIC DNA]</scope>
    <source>
        <strain evidence="20 21">Phaff 52-87</strain>
    </source>
</reference>
<evidence type="ECO:0000256" key="15">
    <source>
        <dbReference type="ARBA" id="ARBA00023306"/>
    </source>
</evidence>
<keyword evidence="7" id="KW-0132">Cell division</keyword>
<dbReference type="EMBL" id="JBBJBU010000001">
    <property type="protein sequence ID" value="KAK7208477.1"/>
    <property type="molecule type" value="Genomic_DNA"/>
</dbReference>
<evidence type="ECO:0000256" key="3">
    <source>
        <dbReference type="ARBA" id="ARBA00004629"/>
    </source>
</evidence>
<dbReference type="Proteomes" id="UP001498771">
    <property type="component" value="Unassembled WGS sequence"/>
</dbReference>
<evidence type="ECO:0000256" key="4">
    <source>
        <dbReference type="ARBA" id="ARBA00008491"/>
    </source>
</evidence>
<keyword evidence="5" id="KW-0158">Chromosome</keyword>
<feature type="coiled-coil region" evidence="19">
    <location>
        <begin position="118"/>
        <end position="152"/>
    </location>
</feature>
<evidence type="ECO:0000256" key="5">
    <source>
        <dbReference type="ARBA" id="ARBA00022454"/>
    </source>
</evidence>
<evidence type="ECO:0000256" key="11">
    <source>
        <dbReference type="ARBA" id="ARBA00022838"/>
    </source>
</evidence>
<keyword evidence="11" id="KW-0995">Kinetochore</keyword>
<evidence type="ECO:0000256" key="1">
    <source>
        <dbReference type="ARBA" id="ARBA00004123"/>
    </source>
</evidence>
<evidence type="ECO:0000256" key="16">
    <source>
        <dbReference type="ARBA" id="ARBA00023328"/>
    </source>
</evidence>
<dbReference type="Pfam" id="PF08657">
    <property type="entry name" value="DASH_Spc34"/>
    <property type="match status" value="1"/>
</dbReference>
<name>A0ABR1FF55_9ASCO</name>
<keyword evidence="10" id="KW-0159">Chromosome partition</keyword>